<comment type="caution">
    <text evidence="1">The sequence shown here is derived from an EMBL/GenBank/DDBJ whole genome shotgun (WGS) entry which is preliminary data.</text>
</comment>
<proteinExistence type="predicted"/>
<evidence type="ECO:0000313" key="1">
    <source>
        <dbReference type="EMBL" id="KAK3940688.1"/>
    </source>
</evidence>
<gene>
    <name evidence="1" type="ORF">QBC46DRAFT_122489</name>
</gene>
<reference evidence="2" key="1">
    <citation type="journal article" date="2023" name="Mol. Phylogenet. Evol.">
        <title>Genome-scale phylogeny and comparative genomics of the fungal order Sordariales.</title>
        <authorList>
            <person name="Hensen N."/>
            <person name="Bonometti L."/>
            <person name="Westerberg I."/>
            <person name="Brannstrom I.O."/>
            <person name="Guillou S."/>
            <person name="Cros-Aarteil S."/>
            <person name="Calhoun S."/>
            <person name="Haridas S."/>
            <person name="Kuo A."/>
            <person name="Mondo S."/>
            <person name="Pangilinan J."/>
            <person name="Riley R."/>
            <person name="LaButti K."/>
            <person name="Andreopoulos B."/>
            <person name="Lipzen A."/>
            <person name="Chen C."/>
            <person name="Yan M."/>
            <person name="Daum C."/>
            <person name="Ng V."/>
            <person name="Clum A."/>
            <person name="Steindorff A."/>
            <person name="Ohm R.A."/>
            <person name="Martin F."/>
            <person name="Silar P."/>
            <person name="Natvig D.O."/>
            <person name="Lalanne C."/>
            <person name="Gautier V."/>
            <person name="Ament-Velasquez S.L."/>
            <person name="Kruys A."/>
            <person name="Hutchinson M.I."/>
            <person name="Powell A.J."/>
            <person name="Barry K."/>
            <person name="Miller A.N."/>
            <person name="Grigoriev I.V."/>
            <person name="Debuchy R."/>
            <person name="Gladieux P."/>
            <person name="Hiltunen Thoren M."/>
            <person name="Johannesson H."/>
        </authorList>
    </citation>
    <scope>NUCLEOTIDE SEQUENCE [LARGE SCALE GENOMIC DNA]</scope>
    <source>
        <strain evidence="2">CBS 340.73</strain>
    </source>
</reference>
<name>A0AAN6NAF5_9PEZI</name>
<evidence type="ECO:0000313" key="2">
    <source>
        <dbReference type="Proteomes" id="UP001303473"/>
    </source>
</evidence>
<accession>A0AAN6NAF5</accession>
<organism evidence="1 2">
    <name type="scientific">Diplogelasinospora grovesii</name>
    <dbReference type="NCBI Taxonomy" id="303347"/>
    <lineage>
        <taxon>Eukaryota</taxon>
        <taxon>Fungi</taxon>
        <taxon>Dikarya</taxon>
        <taxon>Ascomycota</taxon>
        <taxon>Pezizomycotina</taxon>
        <taxon>Sordariomycetes</taxon>
        <taxon>Sordariomycetidae</taxon>
        <taxon>Sordariales</taxon>
        <taxon>Diplogelasinosporaceae</taxon>
        <taxon>Diplogelasinospora</taxon>
    </lineage>
</organism>
<sequence>MSLVSGPLPRDLSITSMTWGALLALVAFIIVCHSCQSQICRSLQCPPRSASSALNLAWFSLLALPLLLVDKLELSCFPRDFLIFFFFLIPPVKTSPQFPAVPPLSLRP</sequence>
<dbReference type="Proteomes" id="UP001303473">
    <property type="component" value="Unassembled WGS sequence"/>
</dbReference>
<dbReference type="AlphaFoldDB" id="A0AAN6NAF5"/>
<protein>
    <submittedName>
        <fullName evidence="1">Uncharacterized protein</fullName>
    </submittedName>
</protein>
<dbReference type="EMBL" id="MU853793">
    <property type="protein sequence ID" value="KAK3940688.1"/>
    <property type="molecule type" value="Genomic_DNA"/>
</dbReference>
<keyword evidence="2" id="KW-1185">Reference proteome</keyword>